<dbReference type="EMBL" id="BNJF01000001">
    <property type="protein sequence ID" value="GHO45145.1"/>
    <property type="molecule type" value="Genomic_DNA"/>
</dbReference>
<protein>
    <submittedName>
        <fullName evidence="2">Uncharacterized protein</fullName>
    </submittedName>
</protein>
<accession>A0A8J3MRK2</accession>
<sequence>MLDVLGGVALALWLIFCVFVGAIAVLFVYGLVRVIFTHLGG</sequence>
<feature type="transmembrane region" description="Helical" evidence="1">
    <location>
        <begin position="12"/>
        <end position="36"/>
    </location>
</feature>
<keyword evidence="1" id="KW-0472">Membrane</keyword>
<proteinExistence type="predicted"/>
<dbReference type="AlphaFoldDB" id="A0A8J3MRK2"/>
<dbReference type="Proteomes" id="UP000612362">
    <property type="component" value="Unassembled WGS sequence"/>
</dbReference>
<reference evidence="2" key="1">
    <citation type="submission" date="2020-10" db="EMBL/GenBank/DDBJ databases">
        <title>Taxonomic study of unclassified bacteria belonging to the class Ktedonobacteria.</title>
        <authorList>
            <person name="Yabe S."/>
            <person name="Wang C.M."/>
            <person name="Zheng Y."/>
            <person name="Sakai Y."/>
            <person name="Cavaletti L."/>
            <person name="Monciardini P."/>
            <person name="Donadio S."/>
        </authorList>
    </citation>
    <scope>NUCLEOTIDE SEQUENCE</scope>
    <source>
        <strain evidence="2">SOSP1-1</strain>
    </source>
</reference>
<gene>
    <name evidence="2" type="ORF">KSX_33080</name>
</gene>
<organism evidence="2 3">
    <name type="scientific">Ktedonospora formicarum</name>
    <dbReference type="NCBI Taxonomy" id="2778364"/>
    <lineage>
        <taxon>Bacteria</taxon>
        <taxon>Bacillati</taxon>
        <taxon>Chloroflexota</taxon>
        <taxon>Ktedonobacteria</taxon>
        <taxon>Ktedonobacterales</taxon>
        <taxon>Ktedonobacteraceae</taxon>
        <taxon>Ktedonospora</taxon>
    </lineage>
</organism>
<evidence type="ECO:0000313" key="2">
    <source>
        <dbReference type="EMBL" id="GHO45145.1"/>
    </source>
</evidence>
<keyword evidence="3" id="KW-1185">Reference proteome</keyword>
<evidence type="ECO:0000256" key="1">
    <source>
        <dbReference type="SAM" id="Phobius"/>
    </source>
</evidence>
<dbReference type="RefSeq" id="WP_268886638.1">
    <property type="nucleotide sequence ID" value="NZ_BNJF01000001.1"/>
</dbReference>
<comment type="caution">
    <text evidence="2">The sequence shown here is derived from an EMBL/GenBank/DDBJ whole genome shotgun (WGS) entry which is preliminary data.</text>
</comment>
<keyword evidence="1" id="KW-1133">Transmembrane helix</keyword>
<keyword evidence="1" id="KW-0812">Transmembrane</keyword>
<name>A0A8J3MRK2_9CHLR</name>
<evidence type="ECO:0000313" key="3">
    <source>
        <dbReference type="Proteomes" id="UP000612362"/>
    </source>
</evidence>